<feature type="transmembrane region" description="Helical" evidence="8">
    <location>
        <begin position="89"/>
        <end position="109"/>
    </location>
</feature>
<feature type="transmembrane region" description="Helical" evidence="8">
    <location>
        <begin position="195"/>
        <end position="214"/>
    </location>
</feature>
<keyword evidence="7" id="KW-0830">Ubiquinone</keyword>
<dbReference type="Pfam" id="PF00146">
    <property type="entry name" value="NADHdh"/>
    <property type="match status" value="1"/>
</dbReference>
<evidence type="ECO:0000256" key="7">
    <source>
        <dbReference type="RuleBase" id="RU000473"/>
    </source>
</evidence>
<comment type="subcellular location">
    <subcellularLocation>
        <location evidence="1">Membrane</location>
        <topology evidence="1">Multi-pass membrane protein</topology>
    </subcellularLocation>
    <subcellularLocation>
        <location evidence="6">Mitochondrion inner membrane</location>
        <topology evidence="6">Multi-pass membrane protein</topology>
    </subcellularLocation>
</comment>
<dbReference type="GO" id="GO:0009060">
    <property type="term" value="P:aerobic respiration"/>
    <property type="evidence" value="ECO:0007669"/>
    <property type="project" value="TreeGrafter"/>
</dbReference>
<evidence type="ECO:0000313" key="9">
    <source>
        <dbReference type="EMBL" id="QNR39834.1"/>
    </source>
</evidence>
<organism evidence="9">
    <name type="scientific">Cyanidium caldarium</name>
    <name type="common">Red alga</name>
    <dbReference type="NCBI Taxonomy" id="2771"/>
    <lineage>
        <taxon>Eukaryota</taxon>
        <taxon>Rhodophyta</taxon>
        <taxon>Bangiophyceae</taxon>
        <taxon>Cyanidiales</taxon>
        <taxon>Cyanidiaceae</taxon>
        <taxon>Cyanidium</taxon>
    </lineage>
</organism>
<dbReference type="GO" id="GO:0005743">
    <property type="term" value="C:mitochondrial inner membrane"/>
    <property type="evidence" value="ECO:0007669"/>
    <property type="project" value="UniProtKB-SubCell"/>
</dbReference>
<comment type="similarity">
    <text evidence="2 6">Belongs to the complex I subunit 1 family.</text>
</comment>
<dbReference type="InterPro" id="IPR018086">
    <property type="entry name" value="NADH_UbQ_OxRdtase_su1_CS"/>
</dbReference>
<feature type="transmembrane region" description="Helical" evidence="8">
    <location>
        <begin position="121"/>
        <end position="142"/>
    </location>
</feature>
<dbReference type="PANTHER" id="PTHR11432">
    <property type="entry name" value="NADH DEHYDROGENASE SUBUNIT 1"/>
    <property type="match status" value="1"/>
</dbReference>
<evidence type="ECO:0000256" key="4">
    <source>
        <dbReference type="ARBA" id="ARBA00022989"/>
    </source>
</evidence>
<comment type="catalytic activity">
    <reaction evidence="7">
        <text>a ubiquinone + NADH + 5 H(+)(in) = a ubiquinol + NAD(+) + 4 H(+)(out)</text>
        <dbReference type="Rhea" id="RHEA:29091"/>
        <dbReference type="Rhea" id="RHEA-COMP:9565"/>
        <dbReference type="Rhea" id="RHEA-COMP:9566"/>
        <dbReference type="ChEBI" id="CHEBI:15378"/>
        <dbReference type="ChEBI" id="CHEBI:16389"/>
        <dbReference type="ChEBI" id="CHEBI:17976"/>
        <dbReference type="ChEBI" id="CHEBI:57540"/>
        <dbReference type="ChEBI" id="CHEBI:57945"/>
        <dbReference type="EC" id="7.1.1.2"/>
    </reaction>
</comment>
<evidence type="ECO:0000256" key="3">
    <source>
        <dbReference type="ARBA" id="ARBA00022692"/>
    </source>
</evidence>
<evidence type="ECO:0000256" key="5">
    <source>
        <dbReference type="ARBA" id="ARBA00023136"/>
    </source>
</evidence>
<dbReference type="PROSITE" id="PS00668">
    <property type="entry name" value="COMPLEX1_ND1_2"/>
    <property type="match status" value="1"/>
</dbReference>
<sequence length="344" mass="38813">MESFILLFTNDKLLIFNFIIILLFIKSLSYIIPLIIAIAYLTLIERKIIGSIQKRKGPNIVGIFGLLQPIADGLKLLLKETSLPNSANIFIFIIAPILTFFLALCAWAIMPFNEINFYSNLNIGILYLLAISSLGVYGIIISGWASNSKYAFLGGLRSAAQIISYEVSIGLIIINVLLCSGTLNLKEIVLAQQNIWYIFPLFPLFLMFFISSLAETNRSPFDLPEAEAELVAGYNVEYSAMGFALFFLGEYTNIILISAVSTILFLGGWLPPFDIFLFNWIPNSIWFGFKTIIILVLFIWVRAAFPRYRYDQLIQLGWKIFLPLSLAWLMLTSGILLSYDGFPN</sequence>
<dbReference type="PANTHER" id="PTHR11432:SF3">
    <property type="entry name" value="NADH-UBIQUINONE OXIDOREDUCTASE CHAIN 1"/>
    <property type="match status" value="1"/>
</dbReference>
<geneLocation type="mitochondrion" evidence="9"/>
<keyword evidence="7 9" id="KW-0496">Mitochondrion</keyword>
<dbReference type="PROSITE" id="PS00667">
    <property type="entry name" value="COMPLEX1_ND1_1"/>
    <property type="match status" value="1"/>
</dbReference>
<reference evidence="9" key="1">
    <citation type="journal article" date="2020" name="BMC Evol. Biol.">
        <title>Potential causes and consequences of rapid mitochondrial genome evolution in thermoacidophilic Galdieria (Rhodophyta).</title>
        <authorList>
            <person name="Cho C.H."/>
            <person name="Park S.I."/>
            <person name="Ciniglia C."/>
            <person name="Yang E.C."/>
            <person name="Graf L."/>
            <person name="Bhattacharya D."/>
            <person name="Yoon H.S."/>
        </authorList>
    </citation>
    <scope>NUCLEOTIDE SEQUENCE</scope>
    <source>
        <strain evidence="9">ACUF 019</strain>
    </source>
</reference>
<evidence type="ECO:0000256" key="2">
    <source>
        <dbReference type="ARBA" id="ARBA00010535"/>
    </source>
</evidence>
<dbReference type="RefSeq" id="YP_010007656.1">
    <property type="nucleotide sequence ID" value="NC_053320.1"/>
</dbReference>
<feature type="transmembrane region" description="Helical" evidence="8">
    <location>
        <begin position="317"/>
        <end position="339"/>
    </location>
</feature>
<feature type="transmembrane region" description="Helical" evidence="8">
    <location>
        <begin position="14"/>
        <end position="40"/>
    </location>
</feature>
<dbReference type="HAMAP" id="MF_01350">
    <property type="entry name" value="NDH1_NuoH"/>
    <property type="match status" value="1"/>
</dbReference>
<dbReference type="GO" id="GO:0003954">
    <property type="term" value="F:NADH dehydrogenase activity"/>
    <property type="evidence" value="ECO:0007669"/>
    <property type="project" value="TreeGrafter"/>
</dbReference>
<dbReference type="GeneID" id="63062177"/>
<gene>
    <name evidence="9" type="primary">nad1</name>
    <name evidence="9" type="ORF">CDCA_ACUF019_009</name>
</gene>
<keyword evidence="5 8" id="KW-0472">Membrane</keyword>
<dbReference type="GO" id="GO:0008137">
    <property type="term" value="F:NADH dehydrogenase (ubiquinone) activity"/>
    <property type="evidence" value="ECO:0007669"/>
    <property type="project" value="UniProtKB-EC"/>
</dbReference>
<dbReference type="NCBIfam" id="NF004745">
    <property type="entry name" value="PRK06076.1-6"/>
    <property type="match status" value="1"/>
</dbReference>
<feature type="transmembrane region" description="Helical" evidence="8">
    <location>
        <begin position="60"/>
        <end position="77"/>
    </location>
</feature>
<dbReference type="NCBIfam" id="NF004741">
    <property type="entry name" value="PRK06076.1-2"/>
    <property type="match status" value="1"/>
</dbReference>
<evidence type="ECO:0000256" key="1">
    <source>
        <dbReference type="ARBA" id="ARBA00004141"/>
    </source>
</evidence>
<evidence type="ECO:0000256" key="8">
    <source>
        <dbReference type="SAM" id="Phobius"/>
    </source>
</evidence>
<evidence type="ECO:0000256" key="6">
    <source>
        <dbReference type="RuleBase" id="RU000471"/>
    </source>
</evidence>
<accession>A0A7H0WBA5</accession>
<keyword evidence="3 6" id="KW-0812">Transmembrane</keyword>
<keyword evidence="4 8" id="KW-1133">Transmembrane helix</keyword>
<proteinExistence type="inferred from homology"/>
<dbReference type="EC" id="7.1.1.2" evidence="7"/>
<keyword evidence="6" id="KW-0520">NAD</keyword>
<feature type="transmembrane region" description="Helical" evidence="8">
    <location>
        <begin position="162"/>
        <end position="183"/>
    </location>
</feature>
<name>A0A7H0WBA5_CYACA</name>
<feature type="transmembrane region" description="Helical" evidence="8">
    <location>
        <begin position="285"/>
        <end position="305"/>
    </location>
</feature>
<feature type="transmembrane region" description="Helical" evidence="8">
    <location>
        <begin position="255"/>
        <end position="273"/>
    </location>
</feature>
<dbReference type="InterPro" id="IPR001694">
    <property type="entry name" value="NADH_UbQ_OxRdtase_su1/FPO"/>
</dbReference>
<dbReference type="AlphaFoldDB" id="A0A7H0WBA5"/>
<protein>
    <recommendedName>
        <fullName evidence="7">NADH-ubiquinone oxidoreductase chain 1</fullName>
        <ecNumber evidence="7">7.1.1.2</ecNumber>
    </recommendedName>
</protein>
<dbReference type="EMBL" id="MT270118">
    <property type="protein sequence ID" value="QNR39834.1"/>
    <property type="molecule type" value="Genomic_DNA"/>
</dbReference>